<keyword evidence="2" id="KW-0732">Signal</keyword>
<accession>A0A5B7HF76</accession>
<reference evidence="3 4" key="1">
    <citation type="submission" date="2019-05" db="EMBL/GenBank/DDBJ databases">
        <title>Another draft genome of Portunus trituberculatus and its Hox gene families provides insights of decapod evolution.</title>
        <authorList>
            <person name="Jeong J.-H."/>
            <person name="Song I."/>
            <person name="Kim S."/>
            <person name="Choi T."/>
            <person name="Kim D."/>
            <person name="Ryu S."/>
            <person name="Kim W."/>
        </authorList>
    </citation>
    <scope>NUCLEOTIDE SEQUENCE [LARGE SCALE GENOMIC DNA]</scope>
    <source>
        <tissue evidence="3">Muscle</tissue>
    </source>
</reference>
<evidence type="ECO:0000256" key="2">
    <source>
        <dbReference type="SAM" id="SignalP"/>
    </source>
</evidence>
<name>A0A5B7HF76_PORTR</name>
<keyword evidence="1" id="KW-0472">Membrane</keyword>
<evidence type="ECO:0000256" key="1">
    <source>
        <dbReference type="SAM" id="Phobius"/>
    </source>
</evidence>
<comment type="caution">
    <text evidence="3">The sequence shown here is derived from an EMBL/GenBank/DDBJ whole genome shotgun (WGS) entry which is preliminary data.</text>
</comment>
<dbReference type="EMBL" id="VSRR010026422">
    <property type="protein sequence ID" value="MPC67558.1"/>
    <property type="molecule type" value="Genomic_DNA"/>
</dbReference>
<keyword evidence="1" id="KW-0812">Transmembrane</keyword>
<evidence type="ECO:0000313" key="3">
    <source>
        <dbReference type="EMBL" id="MPC67558.1"/>
    </source>
</evidence>
<feature type="chain" id="PRO_5022901239" evidence="2">
    <location>
        <begin position="25"/>
        <end position="84"/>
    </location>
</feature>
<protein>
    <submittedName>
        <fullName evidence="3">Uncharacterized protein</fullName>
    </submittedName>
</protein>
<feature type="transmembrane region" description="Helical" evidence="1">
    <location>
        <begin position="48"/>
        <end position="70"/>
    </location>
</feature>
<evidence type="ECO:0000313" key="4">
    <source>
        <dbReference type="Proteomes" id="UP000324222"/>
    </source>
</evidence>
<keyword evidence="1" id="KW-1133">Transmembrane helix</keyword>
<feature type="signal peptide" evidence="2">
    <location>
        <begin position="1"/>
        <end position="24"/>
    </location>
</feature>
<organism evidence="3 4">
    <name type="scientific">Portunus trituberculatus</name>
    <name type="common">Swimming crab</name>
    <name type="synonym">Neptunus trituberculatus</name>
    <dbReference type="NCBI Taxonomy" id="210409"/>
    <lineage>
        <taxon>Eukaryota</taxon>
        <taxon>Metazoa</taxon>
        <taxon>Ecdysozoa</taxon>
        <taxon>Arthropoda</taxon>
        <taxon>Crustacea</taxon>
        <taxon>Multicrustacea</taxon>
        <taxon>Malacostraca</taxon>
        <taxon>Eumalacostraca</taxon>
        <taxon>Eucarida</taxon>
        <taxon>Decapoda</taxon>
        <taxon>Pleocyemata</taxon>
        <taxon>Brachyura</taxon>
        <taxon>Eubrachyura</taxon>
        <taxon>Portunoidea</taxon>
        <taxon>Portunidae</taxon>
        <taxon>Portuninae</taxon>
        <taxon>Portunus</taxon>
    </lineage>
</organism>
<dbReference type="Proteomes" id="UP000324222">
    <property type="component" value="Unassembled WGS sequence"/>
</dbReference>
<sequence length="84" mass="8966">MAMMTVEVVVVVVLVQTTCPSVRGSRGSRVRQPPLYVSSPSSSLHVLLVFILLGHTVLLAVQVVIHEAAVHGGDGGKSRQASWY</sequence>
<gene>
    <name evidence="3" type="ORF">E2C01_061736</name>
</gene>
<keyword evidence="4" id="KW-1185">Reference proteome</keyword>
<dbReference type="AlphaFoldDB" id="A0A5B7HF76"/>
<proteinExistence type="predicted"/>